<dbReference type="SUPFAM" id="SSF52788">
    <property type="entry name" value="Phosphotyrosine protein phosphatases I"/>
    <property type="match status" value="1"/>
</dbReference>
<feature type="domain" description="Phosphotyrosine protein phosphatase I" evidence="2">
    <location>
        <begin position="69"/>
        <end position="189"/>
    </location>
</feature>
<evidence type="ECO:0000313" key="4">
    <source>
        <dbReference type="Proteomes" id="UP001183619"/>
    </source>
</evidence>
<dbReference type="EMBL" id="JAVDYF010000001">
    <property type="protein sequence ID" value="MDR7353979.1"/>
    <property type="molecule type" value="Genomic_DNA"/>
</dbReference>
<sequence>MPFLHRRKSTKLSSRWGQLFNAFLVDDQAATKASSPTLAGENDSPHSLHEFMRHTLAQREHNPRSAECSRILFVSEDNAARTQIASAYARFLGGEKVFVRSVGTSPAFQVDPLVIEVLKERGVPTEDLKPKTFNPHTVDRVDEVIIFGETTTIDSHAQTWEITKDTSDKQLVHYMCDEVETHVRNLLLKLGIEPKPHTDMSPEFMAA</sequence>
<dbReference type="Gene3D" id="3.40.50.2300">
    <property type="match status" value="1"/>
</dbReference>
<dbReference type="RefSeq" id="WP_277105388.1">
    <property type="nucleotide sequence ID" value="NZ_BAAAJS010000011.1"/>
</dbReference>
<name>A0ABU2B5U3_9CORY</name>
<dbReference type="InterPro" id="IPR023485">
    <property type="entry name" value="Ptyr_pPase"/>
</dbReference>
<dbReference type="PANTHER" id="PTHR43428">
    <property type="entry name" value="ARSENATE REDUCTASE"/>
    <property type="match status" value="1"/>
</dbReference>
<dbReference type="InterPro" id="IPR036196">
    <property type="entry name" value="Ptyr_pPase_sf"/>
</dbReference>
<dbReference type="PANTHER" id="PTHR43428:SF1">
    <property type="entry name" value="ARSENATE REDUCTASE"/>
    <property type="match status" value="1"/>
</dbReference>
<keyword evidence="1" id="KW-0059">Arsenical resistance</keyword>
<evidence type="ECO:0000259" key="2">
    <source>
        <dbReference type="SMART" id="SM00226"/>
    </source>
</evidence>
<keyword evidence="4" id="KW-1185">Reference proteome</keyword>
<evidence type="ECO:0000313" key="3">
    <source>
        <dbReference type="EMBL" id="MDR7353979.1"/>
    </source>
</evidence>
<organism evidence="3 4">
    <name type="scientific">Corynebacterium felinum</name>
    <dbReference type="NCBI Taxonomy" id="131318"/>
    <lineage>
        <taxon>Bacteria</taxon>
        <taxon>Bacillati</taxon>
        <taxon>Actinomycetota</taxon>
        <taxon>Actinomycetes</taxon>
        <taxon>Mycobacteriales</taxon>
        <taxon>Corynebacteriaceae</taxon>
        <taxon>Corynebacterium</taxon>
    </lineage>
</organism>
<accession>A0ABU2B5U3</accession>
<dbReference type="Pfam" id="PF01451">
    <property type="entry name" value="LMWPc"/>
    <property type="match status" value="1"/>
</dbReference>
<dbReference type="Proteomes" id="UP001183619">
    <property type="component" value="Unassembled WGS sequence"/>
</dbReference>
<evidence type="ECO:0000256" key="1">
    <source>
        <dbReference type="ARBA" id="ARBA00022849"/>
    </source>
</evidence>
<comment type="caution">
    <text evidence="3">The sequence shown here is derived from an EMBL/GenBank/DDBJ whole genome shotgun (WGS) entry which is preliminary data.</text>
</comment>
<reference evidence="3 4" key="1">
    <citation type="submission" date="2023-07" db="EMBL/GenBank/DDBJ databases">
        <title>Sequencing the genomes of 1000 actinobacteria strains.</title>
        <authorList>
            <person name="Klenk H.-P."/>
        </authorList>
    </citation>
    <scope>NUCLEOTIDE SEQUENCE [LARGE SCALE GENOMIC DNA]</scope>
    <source>
        <strain evidence="3 4">DSM 44508</strain>
    </source>
</reference>
<dbReference type="SMART" id="SM00226">
    <property type="entry name" value="LMWPc"/>
    <property type="match status" value="1"/>
</dbReference>
<proteinExistence type="predicted"/>
<protein>
    <submittedName>
        <fullName evidence="3">Protein-tyrosine-phosphatase</fullName>
    </submittedName>
</protein>
<gene>
    <name evidence="3" type="ORF">J2S37_000517</name>
</gene>